<dbReference type="OrthoDB" id="6773164at2759"/>
<feature type="region of interest" description="Disordered" evidence="1">
    <location>
        <begin position="1"/>
        <end position="23"/>
    </location>
</feature>
<evidence type="ECO:0000313" key="3">
    <source>
        <dbReference type="Proteomes" id="UP000499080"/>
    </source>
</evidence>
<dbReference type="PANTHER" id="PTHR46409">
    <property type="entry name" value="HTH PSQ-TYPE DOMAIN-CONTAINING PROTEIN"/>
    <property type="match status" value="1"/>
</dbReference>
<name>A0A4Y2DHS3_ARAVE</name>
<protein>
    <submittedName>
        <fullName evidence="2">Uncharacterized protein</fullName>
    </submittedName>
</protein>
<dbReference type="Proteomes" id="UP000499080">
    <property type="component" value="Unassembled WGS sequence"/>
</dbReference>
<reference evidence="2 3" key="1">
    <citation type="journal article" date="2019" name="Sci. Rep.">
        <title>Orb-weaving spider Araneus ventricosus genome elucidates the spidroin gene catalogue.</title>
        <authorList>
            <person name="Kono N."/>
            <person name="Nakamura H."/>
            <person name="Ohtoshi R."/>
            <person name="Moran D.A.P."/>
            <person name="Shinohara A."/>
            <person name="Yoshida Y."/>
            <person name="Fujiwara M."/>
            <person name="Mori M."/>
            <person name="Tomita M."/>
            <person name="Arakawa K."/>
        </authorList>
    </citation>
    <scope>NUCLEOTIDE SEQUENCE [LARGE SCALE GENOMIC DNA]</scope>
</reference>
<evidence type="ECO:0000313" key="2">
    <source>
        <dbReference type="EMBL" id="GBM15759.1"/>
    </source>
</evidence>
<organism evidence="2 3">
    <name type="scientific">Araneus ventricosus</name>
    <name type="common">Orbweaver spider</name>
    <name type="synonym">Epeira ventricosa</name>
    <dbReference type="NCBI Taxonomy" id="182803"/>
    <lineage>
        <taxon>Eukaryota</taxon>
        <taxon>Metazoa</taxon>
        <taxon>Ecdysozoa</taxon>
        <taxon>Arthropoda</taxon>
        <taxon>Chelicerata</taxon>
        <taxon>Arachnida</taxon>
        <taxon>Araneae</taxon>
        <taxon>Araneomorphae</taxon>
        <taxon>Entelegynae</taxon>
        <taxon>Araneoidea</taxon>
        <taxon>Araneidae</taxon>
        <taxon>Araneus</taxon>
    </lineage>
</organism>
<dbReference type="AlphaFoldDB" id="A0A4Y2DHS3"/>
<accession>A0A4Y2DHS3</accession>
<comment type="caution">
    <text evidence="2">The sequence shown here is derived from an EMBL/GenBank/DDBJ whole genome shotgun (WGS) entry which is preliminary data.</text>
</comment>
<proteinExistence type="predicted"/>
<keyword evidence="3" id="KW-1185">Reference proteome</keyword>
<dbReference type="PANTHER" id="PTHR46409:SF1">
    <property type="entry name" value="HTH PSQ-TYPE DOMAIN-CONTAINING PROTEIN"/>
    <property type="match status" value="1"/>
</dbReference>
<feature type="non-terminal residue" evidence="2">
    <location>
        <position position="143"/>
    </location>
</feature>
<gene>
    <name evidence="2" type="ORF">AVEN_248553_1</name>
</gene>
<evidence type="ECO:0000256" key="1">
    <source>
        <dbReference type="SAM" id="MobiDB-lite"/>
    </source>
</evidence>
<sequence>MAGAKNGEKPFCQQNNFKPSNIRKRSGKKTHIFYSAAISSGIGSSDLVKCQPGTLNLARWLTIANRILRLYISTSDPSNELITLVVFFLRVYAPSWFRIMVHDSIKDGARHLNQLFAALENILLAMLTDERCHIGTLEFRRIS</sequence>
<dbReference type="EMBL" id="BGPR01242849">
    <property type="protein sequence ID" value="GBM15759.1"/>
    <property type="molecule type" value="Genomic_DNA"/>
</dbReference>